<dbReference type="InterPro" id="IPR002645">
    <property type="entry name" value="STAS_dom"/>
</dbReference>
<comment type="similarity">
    <text evidence="1 2">Belongs to the anti-sigma-factor antagonist family.</text>
</comment>
<dbReference type="EMBL" id="JYIK01001038">
    <property type="protein sequence ID" value="KWX07734.1"/>
    <property type="molecule type" value="Genomic_DNA"/>
</dbReference>
<keyword evidence="7" id="KW-1185">Reference proteome</keyword>
<dbReference type="Gene3D" id="3.30.750.24">
    <property type="entry name" value="STAS domain"/>
    <property type="match status" value="1"/>
</dbReference>
<dbReference type="Proteomes" id="UP000070598">
    <property type="component" value="Unassembled WGS sequence"/>
</dbReference>
<dbReference type="EMBL" id="LAXD01000001">
    <property type="protein sequence ID" value="KWX03096.1"/>
    <property type="molecule type" value="Genomic_DNA"/>
</dbReference>
<organism evidence="6 8">
    <name type="scientific">Carbonactinospora thermoautotrophica</name>
    <dbReference type="NCBI Taxonomy" id="1469144"/>
    <lineage>
        <taxon>Bacteria</taxon>
        <taxon>Bacillati</taxon>
        <taxon>Actinomycetota</taxon>
        <taxon>Actinomycetes</taxon>
        <taxon>Kitasatosporales</taxon>
        <taxon>Carbonactinosporaceae</taxon>
        <taxon>Carbonactinospora</taxon>
    </lineage>
</organism>
<dbReference type="EMBL" id="JYIJ01000019">
    <property type="protein sequence ID" value="KWW97985.1"/>
    <property type="molecule type" value="Genomic_DNA"/>
</dbReference>
<dbReference type="PROSITE" id="PS50801">
    <property type="entry name" value="STAS"/>
    <property type="match status" value="1"/>
</dbReference>
<dbReference type="Proteomes" id="UP000070188">
    <property type="component" value="Unassembled WGS sequence"/>
</dbReference>
<dbReference type="GO" id="GO:0043856">
    <property type="term" value="F:anti-sigma factor antagonist activity"/>
    <property type="evidence" value="ECO:0007669"/>
    <property type="project" value="InterPro"/>
</dbReference>
<dbReference type="NCBIfam" id="TIGR00377">
    <property type="entry name" value="ant_ant_sig"/>
    <property type="match status" value="1"/>
</dbReference>
<sequence length="117" mass="12914">MELSLPTRYEDGFAIIEVVGEVDVYSAPELRKCISDLVDEGYIHLILDLNGIRFFDSTGLGVLAGGLKRVRSRRGSLRLVCTSERVLRPFRITGLHKVFAIHASTEEAIRAAGRKGA</sequence>
<reference evidence="8" key="2">
    <citation type="submission" date="2015-02" db="EMBL/GenBank/DDBJ databases">
        <title>Physiological reanalysis, assessment of diazotrophy, and genome sequences of multiple isolates of Streptomyces thermoautotrophicus.</title>
        <authorList>
            <person name="MacKellar D.C."/>
            <person name="Lieber L."/>
            <person name="Norman J."/>
            <person name="Bolger A."/>
            <person name="Tobin C."/>
            <person name="Murray J.W."/>
            <person name="Friesen M."/>
            <person name="Prell J."/>
        </authorList>
    </citation>
    <scope>NUCLEOTIDE SEQUENCE [LARGE SCALE GENOMIC DNA]</scope>
    <source>
        <strain evidence="8">UBT1</strain>
    </source>
</reference>
<gene>
    <name evidence="5" type="ORF">LI90_4146</name>
    <name evidence="4" type="ORF">TH66_21840</name>
    <name evidence="6" type="ORF">TR74_17780</name>
</gene>
<dbReference type="InterPro" id="IPR003658">
    <property type="entry name" value="Anti-sigma_ant"/>
</dbReference>
<dbReference type="STRING" id="1469144.LI90_4146"/>
<evidence type="ECO:0000313" key="4">
    <source>
        <dbReference type="EMBL" id="KWW97985.1"/>
    </source>
</evidence>
<proteinExistence type="inferred from homology"/>
<evidence type="ECO:0000259" key="3">
    <source>
        <dbReference type="PROSITE" id="PS50801"/>
    </source>
</evidence>
<reference evidence="7" key="4">
    <citation type="submission" date="2015-04" db="EMBL/GenBank/DDBJ databases">
        <title>Physiological reanalysis, assessment of diazotrophy, and genome sequences of multiple isolates of Streptomyces thermoautotrophicus.</title>
        <authorList>
            <person name="MacKellar D.C."/>
            <person name="Lieber L."/>
            <person name="Norman J."/>
            <person name="Bolger A."/>
            <person name="Tobin C."/>
            <person name="Murray J.W."/>
            <person name="Chang R."/>
            <person name="Ford T."/>
            <person name="Nguyen P.Q."/>
            <person name="Woodward J."/>
            <person name="Permingeat H."/>
            <person name="Joshi N.S."/>
            <person name="Silver P.A."/>
            <person name="Usadel B."/>
            <person name="Rutherford A.W."/>
            <person name="Friesen M."/>
            <person name="Prell J."/>
        </authorList>
    </citation>
    <scope>NUCLEOTIDE SEQUENCE [LARGE SCALE GENOMIC DNA]</scope>
    <source>
        <strain evidence="7">H1</strain>
    </source>
</reference>
<evidence type="ECO:0000313" key="9">
    <source>
        <dbReference type="Proteomes" id="UP000070659"/>
    </source>
</evidence>
<dbReference type="Pfam" id="PF01740">
    <property type="entry name" value="STAS"/>
    <property type="match status" value="1"/>
</dbReference>
<dbReference type="PANTHER" id="PTHR33495:SF2">
    <property type="entry name" value="ANTI-SIGMA FACTOR ANTAGONIST TM_1081-RELATED"/>
    <property type="match status" value="1"/>
</dbReference>
<dbReference type="SUPFAM" id="SSF52091">
    <property type="entry name" value="SpoIIaa-like"/>
    <property type="match status" value="1"/>
</dbReference>
<protein>
    <recommendedName>
        <fullName evidence="2">Anti-sigma factor antagonist</fullName>
    </recommendedName>
</protein>
<comment type="caution">
    <text evidence="6">The sequence shown here is derived from an EMBL/GenBank/DDBJ whole genome shotgun (WGS) entry which is preliminary data.</text>
</comment>
<dbReference type="CDD" id="cd07043">
    <property type="entry name" value="STAS_anti-anti-sigma_factors"/>
    <property type="match status" value="1"/>
</dbReference>
<dbReference type="RefSeq" id="WP_066890498.1">
    <property type="nucleotide sequence ID" value="NZ_JYIJ01000019.1"/>
</dbReference>
<dbReference type="AlphaFoldDB" id="A0A132NCA0"/>
<evidence type="ECO:0000313" key="5">
    <source>
        <dbReference type="EMBL" id="KWX03096.1"/>
    </source>
</evidence>
<reference evidence="6 9" key="1">
    <citation type="submission" date="2015-02" db="EMBL/GenBank/DDBJ databases">
        <title>Physiological reanalysis, assessment of diazotrophy, and genome sequences of multiple isolates of Streptomyces thermoautotrophicus.</title>
        <authorList>
            <person name="MacKellar D.C."/>
            <person name="Lieber L."/>
            <person name="Norman J."/>
            <person name="Bolger A."/>
            <person name="Tobin C."/>
            <person name="Murray J.W."/>
            <person name="Prell J."/>
        </authorList>
    </citation>
    <scope>NUCLEOTIDE SEQUENCE [LARGE SCALE GENOMIC DNA]</scope>
    <source>
        <strain evidence="6 9">UBT1</strain>
    </source>
</reference>
<dbReference type="Proteomes" id="UP000070659">
    <property type="component" value="Unassembled WGS sequence"/>
</dbReference>
<feature type="domain" description="STAS" evidence="3">
    <location>
        <begin position="3"/>
        <end position="112"/>
    </location>
</feature>
<evidence type="ECO:0000313" key="6">
    <source>
        <dbReference type="EMBL" id="KWX07734.1"/>
    </source>
</evidence>
<reference evidence="5" key="3">
    <citation type="submission" date="2015-04" db="EMBL/GenBank/DDBJ databases">
        <title>Physiological reanalysis, assessment of diazotrophy, and genome sequences of multiple isolates of Streptomyces thermoautotrophicus.</title>
        <authorList>
            <person name="MacKellar D.C."/>
            <person name="Lieber L."/>
            <person name="Norman J."/>
            <person name="Bolger A."/>
            <person name="Tobin C."/>
            <person name="Murray J.W."/>
            <person name="Woodward J."/>
            <person name="Friesen M."/>
            <person name="Prell J."/>
        </authorList>
    </citation>
    <scope>NUCLEOTIDE SEQUENCE [LARGE SCALE GENOMIC DNA]</scope>
    <source>
        <strain evidence="5">H1</strain>
    </source>
</reference>
<dbReference type="PANTHER" id="PTHR33495">
    <property type="entry name" value="ANTI-SIGMA FACTOR ANTAGONIST TM_1081-RELATED-RELATED"/>
    <property type="match status" value="1"/>
</dbReference>
<evidence type="ECO:0000313" key="7">
    <source>
        <dbReference type="Proteomes" id="UP000070188"/>
    </source>
</evidence>
<dbReference type="InterPro" id="IPR036513">
    <property type="entry name" value="STAS_dom_sf"/>
</dbReference>
<accession>A0A132NCA0</accession>
<name>A0A132NCA0_9ACTN</name>
<evidence type="ECO:0000313" key="8">
    <source>
        <dbReference type="Proteomes" id="UP000070598"/>
    </source>
</evidence>
<dbReference type="PATRIC" id="fig|1469144.10.peg.4447"/>
<evidence type="ECO:0000256" key="2">
    <source>
        <dbReference type="RuleBase" id="RU003749"/>
    </source>
</evidence>
<evidence type="ECO:0000256" key="1">
    <source>
        <dbReference type="ARBA" id="ARBA00009013"/>
    </source>
</evidence>
<dbReference type="OrthoDB" id="9793697at2"/>